<keyword evidence="10" id="KW-1185">Reference proteome</keyword>
<dbReference type="AlphaFoldDB" id="A0A1L7XUE6"/>
<dbReference type="FunFam" id="1.20.1250.20:FF:000082">
    <property type="entry name" value="MFS multidrug transporter, putative"/>
    <property type="match status" value="1"/>
</dbReference>
<keyword evidence="4 7" id="KW-1133">Transmembrane helix</keyword>
<feature type="transmembrane region" description="Helical" evidence="7">
    <location>
        <begin position="144"/>
        <end position="162"/>
    </location>
</feature>
<dbReference type="SUPFAM" id="SSF103473">
    <property type="entry name" value="MFS general substrate transporter"/>
    <property type="match status" value="1"/>
</dbReference>
<dbReference type="PROSITE" id="PS00216">
    <property type="entry name" value="SUGAR_TRANSPORT_1"/>
    <property type="match status" value="1"/>
</dbReference>
<dbReference type="GO" id="GO:0022857">
    <property type="term" value="F:transmembrane transporter activity"/>
    <property type="evidence" value="ECO:0007669"/>
    <property type="project" value="InterPro"/>
</dbReference>
<evidence type="ECO:0000259" key="8">
    <source>
        <dbReference type="PROSITE" id="PS50850"/>
    </source>
</evidence>
<dbReference type="GO" id="GO:0042908">
    <property type="term" value="P:xenobiotic transport"/>
    <property type="evidence" value="ECO:0007669"/>
    <property type="project" value="UniProtKB-ARBA"/>
</dbReference>
<feature type="transmembrane region" description="Helical" evidence="7">
    <location>
        <begin position="76"/>
        <end position="100"/>
    </location>
</feature>
<comment type="similarity">
    <text evidence="2">Belongs to the major facilitator superfamily.</text>
</comment>
<dbReference type="PROSITE" id="PS50850">
    <property type="entry name" value="MFS"/>
    <property type="match status" value="1"/>
</dbReference>
<proteinExistence type="inferred from homology"/>
<keyword evidence="3 7" id="KW-0812">Transmembrane</keyword>
<name>A0A1L7XUE6_9HELO</name>
<dbReference type="PANTHER" id="PTHR23502">
    <property type="entry name" value="MAJOR FACILITATOR SUPERFAMILY"/>
    <property type="match status" value="1"/>
</dbReference>
<sequence>MSSRTLDSESGNHTLRRFNGDFVRQMEAMPSPGSTSNSPDKIEVPFASNGDDEFEVQFRERDDPENPKTFSELKKWTIMVIVSLSSASVACDSAIYTATYTQITTEFHCSELMATVGLSTFILGMGISPLFLSPLSEFYGRRPIYVISLLFSVIWLIVCVFAKNVQTIIIARLLGGLSGAAFLSVAGANAGDLFEHHELQLPMTIYSGIQFMGPEMGPIIGGFINYYATWHWTYYFMLIWTSIGLIATVFFVPETYRPVVLRLRVEKLRKEKNDHRYHIRSDFVPKGTVLNTVLRSLLRPFKMLVLEPMCLCLCLHSAVLLGILYLFFGAFPLVFANNHGFNLWQVGLTFLGLAVGILCGIATTSYWQSQYLRFIEKAKRTENDDGKGQPEFRLPQVIAGAVLVPVGLFFFGFTTYETVHYIVPIIASGVFGMGIFLSFSGTWTFLVDAYPLYAASGLAANSFTRSCFGAIFPLFGIQMYNKLGYDWATAVLAFITLAMVPFPYGKGLRRRSRFALAN</sequence>
<evidence type="ECO:0000313" key="10">
    <source>
        <dbReference type="Proteomes" id="UP000184330"/>
    </source>
</evidence>
<evidence type="ECO:0000256" key="3">
    <source>
        <dbReference type="ARBA" id="ARBA00022692"/>
    </source>
</evidence>
<dbReference type="EMBL" id="FJOG01000058">
    <property type="protein sequence ID" value="CZR68648.1"/>
    <property type="molecule type" value="Genomic_DNA"/>
</dbReference>
<feature type="transmembrane region" description="Helical" evidence="7">
    <location>
        <begin position="487"/>
        <end position="504"/>
    </location>
</feature>
<evidence type="ECO:0000256" key="2">
    <source>
        <dbReference type="ARBA" id="ARBA00008335"/>
    </source>
</evidence>
<evidence type="ECO:0000256" key="6">
    <source>
        <dbReference type="SAM" id="MobiDB-lite"/>
    </source>
</evidence>
<protein>
    <submittedName>
        <fullName evidence="9">Related to multidrug resistant protein</fullName>
    </submittedName>
</protein>
<evidence type="ECO:0000256" key="1">
    <source>
        <dbReference type="ARBA" id="ARBA00004141"/>
    </source>
</evidence>
<feature type="transmembrane region" description="Helical" evidence="7">
    <location>
        <begin position="348"/>
        <end position="367"/>
    </location>
</feature>
<feature type="transmembrane region" description="Helical" evidence="7">
    <location>
        <begin position="112"/>
        <end position="132"/>
    </location>
</feature>
<dbReference type="InterPro" id="IPR020846">
    <property type="entry name" value="MFS_dom"/>
</dbReference>
<feature type="transmembrane region" description="Helical" evidence="7">
    <location>
        <begin position="397"/>
        <end position="416"/>
    </location>
</feature>
<evidence type="ECO:0000256" key="7">
    <source>
        <dbReference type="SAM" id="Phobius"/>
    </source>
</evidence>
<dbReference type="STRING" id="576137.A0A1L7XUE6"/>
<dbReference type="Pfam" id="PF07690">
    <property type="entry name" value="MFS_1"/>
    <property type="match status" value="1"/>
</dbReference>
<evidence type="ECO:0000256" key="5">
    <source>
        <dbReference type="ARBA" id="ARBA00023136"/>
    </source>
</evidence>
<dbReference type="CDD" id="cd17323">
    <property type="entry name" value="MFS_Tpo1_MDR_like"/>
    <property type="match status" value="1"/>
</dbReference>
<dbReference type="OrthoDB" id="3561359at2759"/>
<dbReference type="InterPro" id="IPR036259">
    <property type="entry name" value="MFS_trans_sf"/>
</dbReference>
<organism evidence="9 10">
    <name type="scientific">Phialocephala subalpina</name>
    <dbReference type="NCBI Taxonomy" id="576137"/>
    <lineage>
        <taxon>Eukaryota</taxon>
        <taxon>Fungi</taxon>
        <taxon>Dikarya</taxon>
        <taxon>Ascomycota</taxon>
        <taxon>Pezizomycotina</taxon>
        <taxon>Leotiomycetes</taxon>
        <taxon>Helotiales</taxon>
        <taxon>Mollisiaceae</taxon>
        <taxon>Phialocephala</taxon>
        <taxon>Phialocephala fortinii species complex</taxon>
    </lineage>
</organism>
<evidence type="ECO:0000256" key="4">
    <source>
        <dbReference type="ARBA" id="ARBA00022989"/>
    </source>
</evidence>
<keyword evidence="5 7" id="KW-0472">Membrane</keyword>
<feature type="domain" description="Major facilitator superfamily (MFS) profile" evidence="8">
    <location>
        <begin position="78"/>
        <end position="513"/>
    </location>
</feature>
<feature type="transmembrane region" description="Helical" evidence="7">
    <location>
        <begin position="422"/>
        <end position="446"/>
    </location>
</feature>
<dbReference type="PANTHER" id="PTHR23502:SF7">
    <property type="entry name" value="DRUG_PROTON ANTIPORTER YHK8-RELATED"/>
    <property type="match status" value="1"/>
</dbReference>
<accession>A0A1L7XUE6</accession>
<dbReference type="GO" id="GO:0140115">
    <property type="term" value="P:export across plasma membrane"/>
    <property type="evidence" value="ECO:0007669"/>
    <property type="project" value="UniProtKB-ARBA"/>
</dbReference>
<reference evidence="9 10" key="1">
    <citation type="submission" date="2016-03" db="EMBL/GenBank/DDBJ databases">
        <authorList>
            <person name="Ploux O."/>
        </authorList>
    </citation>
    <scope>NUCLEOTIDE SEQUENCE [LARGE SCALE GENOMIC DNA]</scope>
    <source>
        <strain evidence="9 10">UAMH 11012</strain>
    </source>
</reference>
<dbReference type="InterPro" id="IPR011701">
    <property type="entry name" value="MFS"/>
</dbReference>
<dbReference type="InterPro" id="IPR005829">
    <property type="entry name" value="Sugar_transporter_CS"/>
</dbReference>
<gene>
    <name evidence="9" type="ORF">PAC_18547</name>
</gene>
<evidence type="ECO:0000313" key="9">
    <source>
        <dbReference type="EMBL" id="CZR68648.1"/>
    </source>
</evidence>
<dbReference type="Gene3D" id="1.20.1250.20">
    <property type="entry name" value="MFS general substrate transporter like domains"/>
    <property type="match status" value="1"/>
</dbReference>
<feature type="transmembrane region" description="Helical" evidence="7">
    <location>
        <begin position="232"/>
        <end position="252"/>
    </location>
</feature>
<feature type="region of interest" description="Disordered" evidence="6">
    <location>
        <begin position="26"/>
        <end position="45"/>
    </location>
</feature>
<comment type="subcellular location">
    <subcellularLocation>
        <location evidence="1">Membrane</location>
        <topology evidence="1">Multi-pass membrane protein</topology>
    </subcellularLocation>
</comment>
<feature type="transmembrane region" description="Helical" evidence="7">
    <location>
        <begin position="169"/>
        <end position="188"/>
    </location>
</feature>
<feature type="transmembrane region" description="Helical" evidence="7">
    <location>
        <begin position="304"/>
        <end position="328"/>
    </location>
</feature>
<dbReference type="GO" id="GO:0005886">
    <property type="term" value="C:plasma membrane"/>
    <property type="evidence" value="ECO:0007669"/>
    <property type="project" value="TreeGrafter"/>
</dbReference>
<dbReference type="Proteomes" id="UP000184330">
    <property type="component" value="Unassembled WGS sequence"/>
</dbReference>